<feature type="transmembrane region" description="Helical" evidence="1">
    <location>
        <begin position="135"/>
        <end position="152"/>
    </location>
</feature>
<feature type="transmembrane region" description="Helical" evidence="1">
    <location>
        <begin position="320"/>
        <end position="345"/>
    </location>
</feature>
<feature type="transmembrane region" description="Helical" evidence="1">
    <location>
        <begin position="357"/>
        <end position="376"/>
    </location>
</feature>
<sequence length="681" mass="77965">MPKISSKILIFKWELLSIMICSLGFTIWNVSAVQEFYFQVPLFFTGICILFWLTGRLFLLKCPISFKKFADFNLYFLIGFFVINTALLFMLYLLPFNIKTDLFILCMGVILLTLFHTNSNHIVKPSTPSEIKKSSFIALLIIMVAVTFWMQSSTQAVQPSGKIIIFKPWLDSFFHTSVVRSITNSQGFSSIQHLLLANQPMPFYHFAMYLFPAELCSFTPTSAYQAFNSFLTPMGCVLSGLGAYVLISSFWGHRAGIAAVVGILLIPDAAESGFHNAWLSYHWLQQIAPGGFYGVALMALTWMIMVHGCREGRFSFVVTSYFLTLLCIAYKFHIFFANALVIWIFPALFFSKVSIKIRMIWSTFSIISYFLVINYTQQIKEAPFIRYDGSASESYSQYTIAQFENIWLKELFTTSITPGHSLLNSVYWYSIMALMLFIGTLGILGLLYFLLIGKLRSTTVLSILLLPLLVICNYLITSLTIAYDSHQIGNPEELMHRPLVWAYFIVSIWVSGAISHWSQTYLNISKIPRYTFAVMVLLFLLVPLILGKDVQNGPLWGKDFTNTAYSAGLVGALQYTREHSIKGNIIQDSHFDPKLIVSALSEQQIFVSLYKNLDLPIQSNRVEELINVKKMTNSENIISYFINNKIRWFLAYPDDQMDWPIEMDRQLVYEQDGYKVYSFHE</sequence>
<evidence type="ECO:0008006" key="4">
    <source>
        <dbReference type="Google" id="ProtNLM"/>
    </source>
</evidence>
<feature type="transmembrane region" description="Helical" evidence="1">
    <location>
        <begin position="230"/>
        <end position="251"/>
    </location>
</feature>
<feature type="transmembrane region" description="Helical" evidence="1">
    <location>
        <begin position="290"/>
        <end position="308"/>
    </location>
</feature>
<evidence type="ECO:0000313" key="3">
    <source>
        <dbReference type="Proteomes" id="UP001338137"/>
    </source>
</evidence>
<keyword evidence="1" id="KW-0472">Membrane</keyword>
<gene>
    <name evidence="2" type="ORF">P4I72_06170</name>
</gene>
<proteinExistence type="predicted"/>
<dbReference type="Proteomes" id="UP001338137">
    <property type="component" value="Unassembled WGS sequence"/>
</dbReference>
<name>A0ABU6FXQ1_9BACL</name>
<feature type="transmembrane region" description="Helical" evidence="1">
    <location>
        <begin position="36"/>
        <end position="60"/>
    </location>
</feature>
<accession>A0ABU6FXQ1</accession>
<feature type="transmembrane region" description="Helical" evidence="1">
    <location>
        <begin position="102"/>
        <end position="123"/>
    </location>
</feature>
<evidence type="ECO:0000256" key="1">
    <source>
        <dbReference type="SAM" id="Phobius"/>
    </source>
</evidence>
<comment type="caution">
    <text evidence="2">The sequence shown here is derived from an EMBL/GenBank/DDBJ whole genome shotgun (WGS) entry which is preliminary data.</text>
</comment>
<feature type="transmembrane region" description="Helical" evidence="1">
    <location>
        <begin position="257"/>
        <end position="278"/>
    </location>
</feature>
<organism evidence="2 3">
    <name type="scientific">Paenibacillus alba</name>
    <dbReference type="NCBI Taxonomy" id="1197127"/>
    <lineage>
        <taxon>Bacteria</taxon>
        <taxon>Bacillati</taxon>
        <taxon>Bacillota</taxon>
        <taxon>Bacilli</taxon>
        <taxon>Bacillales</taxon>
        <taxon>Paenibacillaceae</taxon>
        <taxon>Paenibacillus</taxon>
    </lineage>
</organism>
<feature type="transmembrane region" description="Helical" evidence="1">
    <location>
        <begin position="12"/>
        <end position="30"/>
    </location>
</feature>
<feature type="transmembrane region" description="Helical" evidence="1">
    <location>
        <begin position="499"/>
        <end position="518"/>
    </location>
</feature>
<dbReference type="EMBL" id="JARLKY010000012">
    <property type="protein sequence ID" value="MEC0226700.1"/>
    <property type="molecule type" value="Genomic_DNA"/>
</dbReference>
<keyword evidence="3" id="KW-1185">Reference proteome</keyword>
<evidence type="ECO:0000313" key="2">
    <source>
        <dbReference type="EMBL" id="MEC0226700.1"/>
    </source>
</evidence>
<protein>
    <recommendedName>
        <fullName evidence="4">Glycosyltransferase RgtA/B/C/D-like domain-containing protein</fullName>
    </recommendedName>
</protein>
<keyword evidence="1" id="KW-0812">Transmembrane</keyword>
<dbReference type="RefSeq" id="WP_326071114.1">
    <property type="nucleotide sequence ID" value="NZ_JARLKY010000012.1"/>
</dbReference>
<reference evidence="2 3" key="1">
    <citation type="submission" date="2023-03" db="EMBL/GenBank/DDBJ databases">
        <title>Bacillus Genome Sequencing.</title>
        <authorList>
            <person name="Dunlap C."/>
        </authorList>
    </citation>
    <scope>NUCLEOTIDE SEQUENCE [LARGE SCALE GENOMIC DNA]</scope>
    <source>
        <strain evidence="2 3">BD-533</strain>
    </source>
</reference>
<feature type="transmembrane region" description="Helical" evidence="1">
    <location>
        <begin position="530"/>
        <end position="546"/>
    </location>
</feature>
<keyword evidence="1" id="KW-1133">Transmembrane helix</keyword>
<feature type="transmembrane region" description="Helical" evidence="1">
    <location>
        <begin position="463"/>
        <end position="483"/>
    </location>
</feature>
<feature type="transmembrane region" description="Helical" evidence="1">
    <location>
        <begin position="427"/>
        <end position="451"/>
    </location>
</feature>
<feature type="transmembrane region" description="Helical" evidence="1">
    <location>
        <begin position="72"/>
        <end position="96"/>
    </location>
</feature>